<evidence type="ECO:0000313" key="3">
    <source>
        <dbReference type="Proteomes" id="UP000198820"/>
    </source>
</evidence>
<dbReference type="EMBL" id="FNQF01000011">
    <property type="protein sequence ID" value="SEA71395.1"/>
    <property type="molecule type" value="Genomic_DNA"/>
</dbReference>
<keyword evidence="1" id="KW-0732">Signal</keyword>
<reference evidence="2 3" key="1">
    <citation type="submission" date="2016-10" db="EMBL/GenBank/DDBJ databases">
        <authorList>
            <person name="de Groot N.N."/>
        </authorList>
    </citation>
    <scope>NUCLEOTIDE SEQUENCE [LARGE SCALE GENOMIC DNA]</scope>
    <source>
        <strain evidence="2 3">DSM 23581</strain>
    </source>
</reference>
<evidence type="ECO:0000256" key="1">
    <source>
        <dbReference type="SAM" id="SignalP"/>
    </source>
</evidence>
<dbReference type="RefSeq" id="WP_093245426.1">
    <property type="nucleotide sequence ID" value="NZ_FNQF01000011.1"/>
</dbReference>
<gene>
    <name evidence="2" type="ORF">SAMN05421540_11115</name>
</gene>
<name>A0A1H4DF66_9FLAO</name>
<protein>
    <submittedName>
        <fullName evidence="2">Uncharacterized protein</fullName>
    </submittedName>
</protein>
<proteinExistence type="predicted"/>
<feature type="signal peptide" evidence="1">
    <location>
        <begin position="1"/>
        <end position="19"/>
    </location>
</feature>
<dbReference type="Proteomes" id="UP000198820">
    <property type="component" value="Unassembled WGS sequence"/>
</dbReference>
<organism evidence="2 3">
    <name type="scientific">Psychroflexus halocasei</name>
    <dbReference type="NCBI Taxonomy" id="908615"/>
    <lineage>
        <taxon>Bacteria</taxon>
        <taxon>Pseudomonadati</taxon>
        <taxon>Bacteroidota</taxon>
        <taxon>Flavobacteriia</taxon>
        <taxon>Flavobacteriales</taxon>
        <taxon>Flavobacteriaceae</taxon>
        <taxon>Psychroflexus</taxon>
    </lineage>
</organism>
<sequence>MKKISKLFFFVVISSFVLSCTVEDDDVPPIIEKQNSLKVGSMETELISGFLQTDEPQNDVYAYGIILYDTEVNYVNGQPVPENNTSNGIALEIYSDNPQMPAVGDYVFNDSAIVDANVLSNANLILGLDYEVQTATKIVEIEYGVLKISDNGTAYELSFDGIDEEDNQVSIIKGL</sequence>
<dbReference type="AlphaFoldDB" id="A0A1H4DF66"/>
<dbReference type="STRING" id="908615.SAMN05421540_11115"/>
<evidence type="ECO:0000313" key="2">
    <source>
        <dbReference type="EMBL" id="SEA71395.1"/>
    </source>
</evidence>
<keyword evidence="3" id="KW-1185">Reference proteome</keyword>
<dbReference type="PROSITE" id="PS51257">
    <property type="entry name" value="PROKAR_LIPOPROTEIN"/>
    <property type="match status" value="1"/>
</dbReference>
<accession>A0A1H4DF66</accession>
<feature type="chain" id="PRO_5011467782" evidence="1">
    <location>
        <begin position="20"/>
        <end position="175"/>
    </location>
</feature>